<dbReference type="RefSeq" id="XP_004343765.2">
    <property type="nucleotide sequence ID" value="XM_004343715.2"/>
</dbReference>
<dbReference type="InterPro" id="IPR004012">
    <property type="entry name" value="Run_dom"/>
</dbReference>
<evidence type="ECO:0000259" key="10">
    <source>
        <dbReference type="PROSITE" id="PS50826"/>
    </source>
</evidence>
<feature type="compositionally biased region" description="Basic residues" evidence="9">
    <location>
        <begin position="1"/>
        <end position="10"/>
    </location>
</feature>
<keyword evidence="4" id="KW-0677">Repeat</keyword>
<evidence type="ECO:0000256" key="5">
    <source>
        <dbReference type="ARBA" id="ARBA00022753"/>
    </source>
</evidence>
<dbReference type="eggNOG" id="KOG1829">
    <property type="taxonomic scope" value="Eukaryota"/>
</dbReference>
<evidence type="ECO:0000313" key="12">
    <source>
        <dbReference type="Proteomes" id="UP000008743"/>
    </source>
</evidence>
<feature type="compositionally biased region" description="Low complexity" evidence="9">
    <location>
        <begin position="168"/>
        <end position="185"/>
    </location>
</feature>
<feature type="region of interest" description="Disordered" evidence="9">
    <location>
        <begin position="112"/>
        <end position="134"/>
    </location>
</feature>
<dbReference type="PROSITE" id="PS50826">
    <property type="entry name" value="RUN"/>
    <property type="match status" value="1"/>
</dbReference>
<evidence type="ECO:0000256" key="6">
    <source>
        <dbReference type="ARBA" id="ARBA00022771"/>
    </source>
</evidence>
<dbReference type="OrthoDB" id="62364at2759"/>
<feature type="domain" description="RUN" evidence="10">
    <location>
        <begin position="236"/>
        <end position="388"/>
    </location>
</feature>
<evidence type="ECO:0000256" key="7">
    <source>
        <dbReference type="ARBA" id="ARBA00022833"/>
    </source>
</evidence>
<dbReference type="InterPro" id="IPR037213">
    <property type="entry name" value="Run_dom_sf"/>
</dbReference>
<evidence type="ECO:0000256" key="3">
    <source>
        <dbReference type="ARBA" id="ARBA00022723"/>
    </source>
</evidence>
<dbReference type="InterPro" id="IPR025258">
    <property type="entry name" value="RH_dom"/>
</dbReference>
<keyword evidence="5" id="KW-0967">Endosome</keyword>
<feature type="compositionally biased region" description="Basic and acidic residues" evidence="9">
    <location>
        <begin position="769"/>
        <end position="778"/>
    </location>
</feature>
<keyword evidence="7" id="KW-0862">Zinc</keyword>
<dbReference type="PANTHER" id="PTHR12326:SF12">
    <property type="entry name" value="PLECKSTRIN HOMOLOGY AND RUN DOMAIN CONTAINING M1"/>
    <property type="match status" value="1"/>
</dbReference>
<feature type="compositionally biased region" description="Polar residues" evidence="9">
    <location>
        <begin position="541"/>
        <end position="563"/>
    </location>
</feature>
<keyword evidence="3" id="KW-0479">Metal-binding</keyword>
<accession>A0A0D2X4W5</accession>
<keyword evidence="12" id="KW-1185">Reference proteome</keyword>
<feature type="region of interest" description="Disordered" evidence="9">
    <location>
        <begin position="832"/>
        <end position="995"/>
    </location>
</feature>
<protein>
    <recommendedName>
        <fullName evidence="10">RUN domain-containing protein</fullName>
    </recommendedName>
</protein>
<gene>
    <name evidence="11" type="ORF">CAOG_007041</name>
</gene>
<dbReference type="PANTHER" id="PTHR12326">
    <property type="entry name" value="PLECKSTRIN HOMOLOGY DOMAIN CONTAINING PROTEIN"/>
    <property type="match status" value="1"/>
</dbReference>
<dbReference type="SMART" id="SM01175">
    <property type="entry name" value="DUF4206"/>
    <property type="match status" value="1"/>
</dbReference>
<evidence type="ECO:0000256" key="4">
    <source>
        <dbReference type="ARBA" id="ARBA00022737"/>
    </source>
</evidence>
<keyword evidence="6" id="KW-0863">Zinc-finger</keyword>
<name>A0A0D2X4W5_CAPO3</name>
<dbReference type="STRING" id="595528.A0A0D2X4W5"/>
<feature type="region of interest" description="Disordered" evidence="9">
    <location>
        <begin position="1326"/>
        <end position="1361"/>
    </location>
</feature>
<feature type="compositionally biased region" description="Polar residues" evidence="9">
    <location>
        <begin position="1330"/>
        <end position="1340"/>
    </location>
</feature>
<feature type="region of interest" description="Disordered" evidence="9">
    <location>
        <begin position="168"/>
        <end position="205"/>
    </location>
</feature>
<feature type="region of interest" description="Disordered" evidence="9">
    <location>
        <begin position="405"/>
        <end position="647"/>
    </location>
</feature>
<feature type="compositionally biased region" description="Low complexity" evidence="9">
    <location>
        <begin position="76"/>
        <end position="100"/>
    </location>
</feature>
<evidence type="ECO:0000256" key="2">
    <source>
        <dbReference type="ARBA" id="ARBA00022553"/>
    </source>
</evidence>
<dbReference type="SMART" id="SM00593">
    <property type="entry name" value="RUN"/>
    <property type="match status" value="1"/>
</dbReference>
<reference evidence="12" key="1">
    <citation type="submission" date="2011-02" db="EMBL/GenBank/DDBJ databases">
        <title>The Genome Sequence of Capsaspora owczarzaki ATCC 30864.</title>
        <authorList>
            <person name="Russ C."/>
            <person name="Cuomo C."/>
            <person name="Burger G."/>
            <person name="Gray M.W."/>
            <person name="Holland P.W.H."/>
            <person name="King N."/>
            <person name="Lang F.B.F."/>
            <person name="Roger A.J."/>
            <person name="Ruiz-Trillo I."/>
            <person name="Young S.K."/>
            <person name="Zeng Q."/>
            <person name="Gargeya S."/>
            <person name="Alvarado L."/>
            <person name="Berlin A."/>
            <person name="Chapman S.B."/>
            <person name="Chen Z."/>
            <person name="Freedman E."/>
            <person name="Gellesch M."/>
            <person name="Goldberg J."/>
            <person name="Griggs A."/>
            <person name="Gujja S."/>
            <person name="Heilman E."/>
            <person name="Heiman D."/>
            <person name="Howarth C."/>
            <person name="Mehta T."/>
            <person name="Neiman D."/>
            <person name="Pearson M."/>
            <person name="Roberts A."/>
            <person name="Saif S."/>
            <person name="Shea T."/>
            <person name="Shenoy N."/>
            <person name="Sisk P."/>
            <person name="Stolte C."/>
            <person name="Sykes S."/>
            <person name="White J."/>
            <person name="Yandava C."/>
            <person name="Haas B."/>
            <person name="Nusbaum C."/>
            <person name="Birren B."/>
        </authorList>
    </citation>
    <scope>NUCLEOTIDE SEQUENCE</scope>
    <source>
        <strain evidence="12">ATCC 30864</strain>
    </source>
</reference>
<feature type="compositionally biased region" description="Basic and acidic residues" evidence="9">
    <location>
        <begin position="848"/>
        <end position="864"/>
    </location>
</feature>
<organism evidence="11 12">
    <name type="scientific">Capsaspora owczarzaki (strain ATCC 30864)</name>
    <dbReference type="NCBI Taxonomy" id="595528"/>
    <lineage>
        <taxon>Eukaryota</taxon>
        <taxon>Filasterea</taxon>
        <taxon>Capsaspora</taxon>
    </lineage>
</organism>
<dbReference type="InParanoid" id="A0A0D2X4W5"/>
<dbReference type="Pfam" id="PF13901">
    <property type="entry name" value="RH_dom"/>
    <property type="match status" value="2"/>
</dbReference>
<evidence type="ECO:0000256" key="1">
    <source>
        <dbReference type="ARBA" id="ARBA00004603"/>
    </source>
</evidence>
<feature type="region of interest" description="Disordered" evidence="9">
    <location>
        <begin position="1275"/>
        <end position="1304"/>
    </location>
</feature>
<comment type="subcellular location">
    <subcellularLocation>
        <location evidence="1">Late endosome</location>
    </subcellularLocation>
</comment>
<dbReference type="Gene3D" id="1.20.58.900">
    <property type="match status" value="1"/>
</dbReference>
<sequence length="1512" mass="160282">MAGRKSHHKPQQQQPQHSQPPPPTQQQHATNENDQSVEHVQPDEAEDFIQERSLTVSSSSSASNAQPLKTAPPRPTTTTTTTTSASLSSSGGAQGSSGRSWTALFAGAGAASSISANTASSASSSSSSSASSSAATRSTAVAAASPLSASSSASSSLLSASTSMTGLPLSRSASSSSSNSNAHPPLSSPSPSPRFTQSGSPMHDPLTTEKQQLILQLKFALQECLARFAINQQEPLKSEPAVVHLTSAIESIFVHGFRPGLKSKMLNVKEAFQSLHVDKHDLVMQFPPRSPFWEFVVQFTRKAAVSELTSIRVLTTDIGRSRAWVRLALNEFSLENYLRFICSESNSKLLRSYYSPTAIMLDGERRDTICMLIASLDTVSFQIALNDPSLNTWCEETHLSAPAPLHSLAHTGGAATTKKPSQPATPSTPSIAMSDLPESAHQSPSLTHDTSFDRIDSPERELTTTDVEPSDVGADEGVESEQQVVDDSSRLAEPSNAPPSNEQPDSPILAEEPVLADEPILADEPTPTEEPTFDSPVGSPPNATTRSPVTSLSPAIGESSNGLDNDEMASFFVSKKRSKSRKQAKVPQITQLHAPPPAPESPSKRASTDSQSPAATDDGVSGARKSSFSSSTTAAPSSEPATMTARMSSALSSFAATVVPSVYATQPAPPAQHASPQPTPARAFVSFNRKAAAAEQAEQLSSFTVAPMVVLDASLAFGPLIVHDGPQPESTDAATLQAPAGEKPSSTPDLEALLKLPSSHPLADLQPETSEHDRKTTPEDDDDNEDVAESKPTPAAELLAHVPLVPKSPIKDFEDYGSLLSRHVNVSSPIAGVLSPAVSPDSPVPDADDSHDPSVAKTDEKATEPELPDQLDSPDSPDSPHSPPELQSSAKPDNESSEPPVPEDRAAIVDVNQSNHAHDPVPIDEASVATQAPEPIAASSAPVSERPSTPPEDESDATAVRNELYAKPNTTRNELYTGGHLDHPTSSELSAPPNPFASEAEIQRLTAEYEASLDASARRVDRPTTTQARLGALTASLVAASMTARQLAFSASANAVAASSMLASSAVDGISSYLRAAKISIGQSSSLFSHYQQTRSLKETPKSAAHTADDSDGEFEFVMNSLEGEDDLVAVSYREENDHAFLALLSLIYELGAERGLDSQLYKCHGCKSPIGMVFGPYRICSYDGRYYCQSCHHNDLRIIPARIVHNWDFSKYAVSRVARDFLDYMGPSPVFDIQLINPLLYGLVEELQEVKSLRQRLLAIRNVVSGCRLYDSEGLPSSHEAPSTDNADVLPEDADAQDGGVQPSAAAAAAAGSWISSWTSGFAPPASRQAASRQQSTALAPQSSQQAGSGGAGVKPGKLGNSNPLRKLLYPRDHLLDDNVDLYSGDDLVQLHAGTLTPLLRKAIATALHHVANCSECQAKGMNCAICRGPDRLFPFDTDTVGCKGCPALFHRSCWMVRVGACPRCGRSHSRGWSSGSQALGFERQRPGQSDEHVLAASTALEQMANAVADM</sequence>
<feature type="compositionally biased region" description="Low complexity" evidence="9">
    <location>
        <begin position="835"/>
        <end position="845"/>
    </location>
</feature>
<feature type="compositionally biased region" description="Low complexity" evidence="9">
    <location>
        <begin position="626"/>
        <end position="645"/>
    </location>
</feature>
<feature type="region of interest" description="Disordered" evidence="9">
    <location>
        <begin position="722"/>
        <end position="812"/>
    </location>
</feature>
<feature type="compositionally biased region" description="Polar residues" evidence="9">
    <location>
        <begin position="418"/>
        <end position="431"/>
    </location>
</feature>
<dbReference type="InterPro" id="IPR051366">
    <property type="entry name" value="DEF8"/>
</dbReference>
<feature type="region of interest" description="Disordered" evidence="9">
    <location>
        <begin position="1"/>
        <end position="100"/>
    </location>
</feature>
<dbReference type="Proteomes" id="UP000008743">
    <property type="component" value="Unassembled WGS sequence"/>
</dbReference>
<dbReference type="CDD" id="cd15489">
    <property type="entry name" value="PHD_SF"/>
    <property type="match status" value="1"/>
</dbReference>
<evidence type="ECO:0000256" key="9">
    <source>
        <dbReference type="SAM" id="MobiDB-lite"/>
    </source>
</evidence>
<evidence type="ECO:0000313" key="11">
    <source>
        <dbReference type="EMBL" id="KJE96769.1"/>
    </source>
</evidence>
<dbReference type="GO" id="GO:0006914">
    <property type="term" value="P:autophagy"/>
    <property type="evidence" value="ECO:0007669"/>
    <property type="project" value="UniProtKB-KW"/>
</dbReference>
<dbReference type="Pfam" id="PF02759">
    <property type="entry name" value="RUN"/>
    <property type="match status" value="1"/>
</dbReference>
<dbReference type="GO" id="GO:0008270">
    <property type="term" value="F:zinc ion binding"/>
    <property type="evidence" value="ECO:0007669"/>
    <property type="project" value="UniProtKB-KW"/>
</dbReference>
<keyword evidence="2" id="KW-0597">Phosphoprotein</keyword>
<evidence type="ECO:0000256" key="8">
    <source>
        <dbReference type="ARBA" id="ARBA00023006"/>
    </source>
</evidence>
<keyword evidence="8" id="KW-0072">Autophagy</keyword>
<dbReference type="SUPFAM" id="SSF140741">
    <property type="entry name" value="RUN domain-like"/>
    <property type="match status" value="1"/>
</dbReference>
<feature type="compositionally biased region" description="Basic residues" evidence="9">
    <location>
        <begin position="574"/>
        <end position="584"/>
    </location>
</feature>
<dbReference type="GO" id="GO:0005770">
    <property type="term" value="C:late endosome"/>
    <property type="evidence" value="ECO:0007669"/>
    <property type="project" value="UniProtKB-SubCell"/>
</dbReference>
<proteinExistence type="predicted"/>
<feature type="compositionally biased region" description="Polar residues" evidence="9">
    <location>
        <begin position="440"/>
        <end position="449"/>
    </location>
</feature>
<dbReference type="EMBL" id="KE346372">
    <property type="protein sequence ID" value="KJE96769.1"/>
    <property type="molecule type" value="Genomic_DNA"/>
</dbReference>
<feature type="compositionally biased region" description="Basic and acidic residues" evidence="9">
    <location>
        <begin position="450"/>
        <end position="463"/>
    </location>
</feature>